<comment type="caution">
    <text evidence="1">The sequence shown here is derived from an EMBL/GenBank/DDBJ whole genome shotgun (WGS) entry which is preliminary data.</text>
</comment>
<dbReference type="OrthoDB" id="965582at2"/>
<name>A0A327NFX8_9BACT</name>
<dbReference type="Proteomes" id="UP000249016">
    <property type="component" value="Unassembled WGS sequence"/>
</dbReference>
<dbReference type="EMBL" id="QLII01000001">
    <property type="protein sequence ID" value="RAI74260.1"/>
    <property type="molecule type" value="Genomic_DNA"/>
</dbReference>
<protein>
    <submittedName>
        <fullName evidence="1">Uncharacterized protein</fullName>
    </submittedName>
</protein>
<accession>A0A327NFX8</accession>
<gene>
    <name evidence="1" type="ORF">HMF3257_07865</name>
</gene>
<organism evidence="1 2">
    <name type="scientific">Spirosoma telluris</name>
    <dbReference type="NCBI Taxonomy" id="2183553"/>
    <lineage>
        <taxon>Bacteria</taxon>
        <taxon>Pseudomonadati</taxon>
        <taxon>Bacteroidota</taxon>
        <taxon>Cytophagia</taxon>
        <taxon>Cytophagales</taxon>
        <taxon>Cytophagaceae</taxon>
        <taxon>Spirosoma</taxon>
    </lineage>
</organism>
<proteinExistence type="predicted"/>
<keyword evidence="2" id="KW-1185">Reference proteome</keyword>
<reference evidence="1 2" key="1">
    <citation type="submission" date="2018-06" db="EMBL/GenBank/DDBJ databases">
        <title>Spirosoma sp. HMF3257 Genome sequencing and assembly.</title>
        <authorList>
            <person name="Kang H."/>
            <person name="Cha I."/>
            <person name="Kim H."/>
            <person name="Kang J."/>
            <person name="Joh K."/>
        </authorList>
    </citation>
    <scope>NUCLEOTIDE SEQUENCE [LARGE SCALE GENOMIC DNA]</scope>
    <source>
        <strain evidence="1 2">HMF3257</strain>
    </source>
</reference>
<dbReference type="AlphaFoldDB" id="A0A327NFX8"/>
<sequence>MTIIFNYLFTQTGDGFITRVPIRIQRGTLLEKGINLTALNLDGIDLHQWIGKSLDVDIQEGIHTISGLANQ</sequence>
<evidence type="ECO:0000313" key="1">
    <source>
        <dbReference type="EMBL" id="RAI74260.1"/>
    </source>
</evidence>
<evidence type="ECO:0000313" key="2">
    <source>
        <dbReference type="Proteomes" id="UP000249016"/>
    </source>
</evidence>
<dbReference type="RefSeq" id="WP_111341207.1">
    <property type="nucleotide sequence ID" value="NZ_QLII01000001.1"/>
</dbReference>